<accession>S3CUC2</accession>
<organism evidence="2 3">
    <name type="scientific">Ophiostoma piceae (strain UAMH 11346)</name>
    <name type="common">Sap stain fungus</name>
    <dbReference type="NCBI Taxonomy" id="1262450"/>
    <lineage>
        <taxon>Eukaryota</taxon>
        <taxon>Fungi</taxon>
        <taxon>Dikarya</taxon>
        <taxon>Ascomycota</taxon>
        <taxon>Pezizomycotina</taxon>
        <taxon>Sordariomycetes</taxon>
        <taxon>Sordariomycetidae</taxon>
        <taxon>Ophiostomatales</taxon>
        <taxon>Ophiostomataceae</taxon>
        <taxon>Ophiostoma</taxon>
    </lineage>
</organism>
<evidence type="ECO:0000313" key="2">
    <source>
        <dbReference type="EMBL" id="EPE04295.1"/>
    </source>
</evidence>
<proteinExistence type="predicted"/>
<feature type="region of interest" description="Disordered" evidence="1">
    <location>
        <begin position="60"/>
        <end position="80"/>
    </location>
</feature>
<feature type="compositionally biased region" description="Low complexity" evidence="1">
    <location>
        <begin position="120"/>
        <end position="142"/>
    </location>
</feature>
<reference evidence="2 3" key="1">
    <citation type="journal article" date="2013" name="BMC Genomics">
        <title>The genome and transcriptome of the pine saprophyte Ophiostoma piceae, and a comparison with the bark beetle-associated pine pathogen Grosmannia clavigera.</title>
        <authorList>
            <person name="Haridas S."/>
            <person name="Wang Y."/>
            <person name="Lim L."/>
            <person name="Massoumi Alamouti S."/>
            <person name="Jackman S."/>
            <person name="Docking R."/>
            <person name="Robertson G."/>
            <person name="Birol I."/>
            <person name="Bohlmann J."/>
            <person name="Breuil C."/>
        </authorList>
    </citation>
    <scope>NUCLEOTIDE SEQUENCE [LARGE SCALE GENOMIC DNA]</scope>
    <source>
        <strain evidence="2 3">UAMH 11346</strain>
    </source>
</reference>
<dbReference type="EMBL" id="KE148161">
    <property type="protein sequence ID" value="EPE04295.1"/>
    <property type="molecule type" value="Genomic_DNA"/>
</dbReference>
<dbReference type="VEuPathDB" id="FungiDB:F503_01299"/>
<dbReference type="Proteomes" id="UP000016923">
    <property type="component" value="Unassembled WGS sequence"/>
</dbReference>
<name>S3CUC2_OPHP1</name>
<dbReference type="AlphaFoldDB" id="S3CUC2"/>
<feature type="region of interest" description="Disordered" evidence="1">
    <location>
        <begin position="120"/>
        <end position="177"/>
    </location>
</feature>
<gene>
    <name evidence="2" type="ORF">F503_01299</name>
</gene>
<evidence type="ECO:0000256" key="1">
    <source>
        <dbReference type="SAM" id="MobiDB-lite"/>
    </source>
</evidence>
<evidence type="ECO:0000313" key="3">
    <source>
        <dbReference type="Proteomes" id="UP000016923"/>
    </source>
</evidence>
<keyword evidence="3" id="KW-1185">Reference proteome</keyword>
<protein>
    <submittedName>
        <fullName evidence="2">Uncharacterized protein</fullName>
    </submittedName>
</protein>
<sequence>MQSSSSVGSDFPVFHRRISLNSLTSFTHNYSSPPPGYDDSEAGGGRTYFFRPLRFRCDETVAQSSPTPSPSPAPFPGARSGIAARRQGHHVSFFVYTDVNMHFSAALPVALAPRRICADSPATHTSPPSSSDDSLLLGLPDTNVDSPSGRSPIPLLGRDERLYGDPNFSSEDESDDYSYEWAGGNQRENPCIRTHWSSYAVTPALNRQPAIFSGESPIVSLENSAIPPMKPVLPVDEELFDARYEDDCIFRAREIPHLNRLFIPVTYTDTRVVNPGAAQAAGEERRHNQNGRPVRHRIDFTRFLARVLIACSVSTLSGSFLLTGFDAFWLNMLLIALIMS</sequence>
<dbReference type="HOGENOM" id="CLU_816620_0_0_1"/>